<proteinExistence type="predicted"/>
<dbReference type="Proteomes" id="UP000792457">
    <property type="component" value="Unassembled WGS sequence"/>
</dbReference>
<evidence type="ECO:0000313" key="4">
    <source>
        <dbReference type="Proteomes" id="UP000792457"/>
    </source>
</evidence>
<evidence type="ECO:0000313" key="3">
    <source>
        <dbReference type="EMBL" id="KAG8223907.1"/>
    </source>
</evidence>
<reference evidence="3" key="2">
    <citation type="submission" date="2017-10" db="EMBL/GenBank/DDBJ databases">
        <title>Ladona fulva Genome sequencing and assembly.</title>
        <authorList>
            <person name="Murali S."/>
            <person name="Richards S."/>
            <person name="Bandaranaike D."/>
            <person name="Bellair M."/>
            <person name="Blankenburg K."/>
            <person name="Chao H."/>
            <person name="Dinh H."/>
            <person name="Doddapaneni H."/>
            <person name="Dugan-Rocha S."/>
            <person name="Elkadiri S."/>
            <person name="Gnanaolivu R."/>
            <person name="Hernandez B."/>
            <person name="Skinner E."/>
            <person name="Javaid M."/>
            <person name="Lee S."/>
            <person name="Li M."/>
            <person name="Ming W."/>
            <person name="Munidasa M."/>
            <person name="Muniz J."/>
            <person name="Nguyen L."/>
            <person name="Hughes D."/>
            <person name="Osuji N."/>
            <person name="Pu L.-L."/>
            <person name="Puazo M."/>
            <person name="Qu C."/>
            <person name="Quiroz J."/>
            <person name="Raj R."/>
            <person name="Weissenberger G."/>
            <person name="Xin Y."/>
            <person name="Zou X."/>
            <person name="Han Y."/>
            <person name="Worley K."/>
            <person name="Muzny D."/>
            <person name="Gibbs R."/>
        </authorList>
    </citation>
    <scope>NUCLEOTIDE SEQUENCE</scope>
    <source>
        <strain evidence="3">Sampled in the wild</strain>
    </source>
</reference>
<feature type="signal peptide" evidence="1">
    <location>
        <begin position="1"/>
        <end position="22"/>
    </location>
</feature>
<dbReference type="AlphaFoldDB" id="A0A8K0JWG2"/>
<reference evidence="3" key="1">
    <citation type="submission" date="2013-04" db="EMBL/GenBank/DDBJ databases">
        <authorList>
            <person name="Qu J."/>
            <person name="Murali S.C."/>
            <person name="Bandaranaike D."/>
            <person name="Bellair M."/>
            <person name="Blankenburg K."/>
            <person name="Chao H."/>
            <person name="Dinh H."/>
            <person name="Doddapaneni H."/>
            <person name="Downs B."/>
            <person name="Dugan-Rocha S."/>
            <person name="Elkadiri S."/>
            <person name="Gnanaolivu R.D."/>
            <person name="Hernandez B."/>
            <person name="Javaid M."/>
            <person name="Jayaseelan J.C."/>
            <person name="Lee S."/>
            <person name="Li M."/>
            <person name="Ming W."/>
            <person name="Munidasa M."/>
            <person name="Muniz J."/>
            <person name="Nguyen L."/>
            <person name="Ongeri F."/>
            <person name="Osuji N."/>
            <person name="Pu L.-L."/>
            <person name="Puazo M."/>
            <person name="Qu C."/>
            <person name="Quiroz J."/>
            <person name="Raj R."/>
            <person name="Weissenberger G."/>
            <person name="Xin Y."/>
            <person name="Zou X."/>
            <person name="Han Y."/>
            <person name="Richards S."/>
            <person name="Worley K."/>
            <person name="Muzny D."/>
            <person name="Gibbs R."/>
        </authorList>
    </citation>
    <scope>NUCLEOTIDE SEQUENCE</scope>
    <source>
        <strain evidence="3">Sampled in the wild</strain>
    </source>
</reference>
<dbReference type="OrthoDB" id="64893at2759"/>
<accession>A0A8K0JWG2</accession>
<keyword evidence="4" id="KW-1185">Reference proteome</keyword>
<keyword evidence="1" id="KW-0732">Signal</keyword>
<dbReference type="PANTHER" id="PTHR21113">
    <property type="entry name" value="AGAP001705-PA"/>
    <property type="match status" value="1"/>
</dbReference>
<gene>
    <name evidence="3" type="ORF">J437_LFUL001987</name>
</gene>
<organism evidence="3 4">
    <name type="scientific">Ladona fulva</name>
    <name type="common">Scarce chaser dragonfly</name>
    <name type="synonym">Libellula fulva</name>
    <dbReference type="NCBI Taxonomy" id="123851"/>
    <lineage>
        <taxon>Eukaryota</taxon>
        <taxon>Metazoa</taxon>
        <taxon>Ecdysozoa</taxon>
        <taxon>Arthropoda</taxon>
        <taxon>Hexapoda</taxon>
        <taxon>Insecta</taxon>
        <taxon>Pterygota</taxon>
        <taxon>Palaeoptera</taxon>
        <taxon>Odonata</taxon>
        <taxon>Epiprocta</taxon>
        <taxon>Anisoptera</taxon>
        <taxon>Libelluloidea</taxon>
        <taxon>Libellulidae</taxon>
        <taxon>Ladona</taxon>
    </lineage>
</organism>
<sequence length="224" mass="24694">MASKLILLSASLLVLAAVGVSGHGYMADPCQRSSLWRLGFDTPINQEDNELNCGGFEVRVQWDQNGGKCGECGDAFNMERPRPNENGGTFGKGVIAREYTEGELITVMINLTMSHRGYFEYRLCPMNGIEGQPGTPVEQSCLDNHLLPLANGTTRWYLNSDSGGQYTMDIQLPKGITCDHCVMQWYWRTASNWGTCDDGSEGMGCGPQKTWSNCADIAIKPIRH</sequence>
<dbReference type="EMBL" id="KZ308179">
    <property type="protein sequence ID" value="KAG8223907.1"/>
    <property type="molecule type" value="Genomic_DNA"/>
</dbReference>
<dbReference type="InterPro" id="IPR004302">
    <property type="entry name" value="Cellulose/chitin-bd_N"/>
</dbReference>
<dbReference type="PANTHER" id="PTHR21113:SF4">
    <property type="entry name" value="CHITIN-BINDING TYPE-4 DOMAIN-CONTAINING PROTEIN"/>
    <property type="match status" value="1"/>
</dbReference>
<dbReference type="Pfam" id="PF03067">
    <property type="entry name" value="LPMO_10"/>
    <property type="match status" value="1"/>
</dbReference>
<comment type="caution">
    <text evidence="3">The sequence shown here is derived from an EMBL/GenBank/DDBJ whole genome shotgun (WGS) entry which is preliminary data.</text>
</comment>
<evidence type="ECO:0000256" key="1">
    <source>
        <dbReference type="SAM" id="SignalP"/>
    </source>
</evidence>
<protein>
    <recommendedName>
        <fullName evidence="2">Chitin-binding type-4 domain-containing protein</fullName>
    </recommendedName>
</protein>
<name>A0A8K0JWG2_LADFU</name>
<feature type="domain" description="Chitin-binding type-4" evidence="2">
    <location>
        <begin position="23"/>
        <end position="217"/>
    </location>
</feature>
<evidence type="ECO:0000259" key="2">
    <source>
        <dbReference type="Pfam" id="PF03067"/>
    </source>
</evidence>
<feature type="chain" id="PRO_5035465205" description="Chitin-binding type-4 domain-containing protein" evidence="1">
    <location>
        <begin position="23"/>
        <end position="224"/>
    </location>
</feature>